<reference evidence="4 5" key="1">
    <citation type="submission" date="2021-01" db="EMBL/GenBank/DDBJ databases">
        <title>Genomic Encyclopedia of Type Strains, Phase IV (KMG-IV): sequencing the most valuable type-strain genomes for metagenomic binning, comparative biology and taxonomic classification.</title>
        <authorList>
            <person name="Goeker M."/>
        </authorList>
    </citation>
    <scope>NUCLEOTIDE SEQUENCE [LARGE SCALE GENOMIC DNA]</scope>
    <source>
        <strain evidence="4 5">DSM 25540</strain>
    </source>
</reference>
<dbReference type="InterPro" id="IPR050768">
    <property type="entry name" value="UPF0353/GerABKA_families"/>
</dbReference>
<evidence type="ECO:0000256" key="3">
    <source>
        <dbReference type="SAM" id="Phobius"/>
    </source>
</evidence>
<evidence type="ECO:0000256" key="2">
    <source>
        <dbReference type="ARBA" id="ARBA00023136"/>
    </source>
</evidence>
<keyword evidence="3" id="KW-1133">Transmembrane helix</keyword>
<dbReference type="Proteomes" id="UP000741863">
    <property type="component" value="Unassembled WGS sequence"/>
</dbReference>
<evidence type="ECO:0008006" key="6">
    <source>
        <dbReference type="Google" id="ProtNLM"/>
    </source>
</evidence>
<dbReference type="PANTHER" id="PTHR22550">
    <property type="entry name" value="SPORE GERMINATION PROTEIN"/>
    <property type="match status" value="1"/>
</dbReference>
<keyword evidence="3" id="KW-0812">Transmembrane</keyword>
<evidence type="ECO:0000313" key="4">
    <source>
        <dbReference type="EMBL" id="MBM7634729.1"/>
    </source>
</evidence>
<gene>
    <name evidence="4" type="ORF">JOD17_003855</name>
</gene>
<evidence type="ECO:0000313" key="5">
    <source>
        <dbReference type="Proteomes" id="UP000741863"/>
    </source>
</evidence>
<dbReference type="Pfam" id="PF03323">
    <property type="entry name" value="GerA"/>
    <property type="match status" value="1"/>
</dbReference>
<feature type="transmembrane region" description="Helical" evidence="3">
    <location>
        <begin position="300"/>
        <end position="320"/>
    </location>
</feature>
<sequence>MIISKHELPDDATYTLVYCEGLIDSNLLYQSLLPNLSHVVGQPKRQKGAVLDRYFEPVPISLQENYMDTVEKHVFLGSVVVYIHESHFLYSISIPKIMNRNVEESNMEVSIRGPRDGFIESATDNVSLIRKRLKTSTLKVKTYSIGRRSHTQVKLLYMDDVIEPKLLTEIDKRLKSIDISIVASSYQIEELLYDNTYSLVPLVEYSGRPDFVVDAINEGRFAIIIDGNPSALIGPTNFSLLIRSAEDTQSSFFYVNAERLIRITALITSILLPGFWLAVTSYQIDQIPFPLVATVSQSRVGLPLSLPLEIFLMLLFFELFKEAGIRLPKPVGQTVAVLGGLIVGDAAIRAGLTSPATLVVGAITLISTYTLTDQSLAGNILIIRFFIVGLAALLGLYGFFIGVFLLLIYIASLTSFGFPFVRPLNRMKNINDSVFRLPVKKDRTRSVTYYPTDPKK</sequence>
<protein>
    <recommendedName>
        <fullName evidence="6">Spore germination protein</fullName>
    </recommendedName>
</protein>
<feature type="transmembrane region" description="Helical" evidence="3">
    <location>
        <begin position="376"/>
        <end position="394"/>
    </location>
</feature>
<evidence type="ECO:0000256" key="1">
    <source>
        <dbReference type="ARBA" id="ARBA00005278"/>
    </source>
</evidence>
<comment type="similarity">
    <text evidence="1">Belongs to the GerABKA family.</text>
</comment>
<dbReference type="PIRSF" id="PIRSF005690">
    <property type="entry name" value="GerBA"/>
    <property type="match status" value="1"/>
</dbReference>
<organism evidence="4 5">
    <name type="scientific">Geomicrobium sediminis</name>
    <dbReference type="NCBI Taxonomy" id="1347788"/>
    <lineage>
        <taxon>Bacteria</taxon>
        <taxon>Bacillati</taxon>
        <taxon>Bacillota</taxon>
        <taxon>Bacilli</taxon>
        <taxon>Bacillales</taxon>
        <taxon>Geomicrobium</taxon>
    </lineage>
</organism>
<feature type="transmembrane region" description="Helical" evidence="3">
    <location>
        <begin position="400"/>
        <end position="421"/>
    </location>
</feature>
<feature type="transmembrane region" description="Helical" evidence="3">
    <location>
        <begin position="260"/>
        <end position="280"/>
    </location>
</feature>
<dbReference type="InterPro" id="IPR004995">
    <property type="entry name" value="Spore_Ger"/>
</dbReference>
<accession>A0ABS2PH06</accession>
<keyword evidence="2 3" id="KW-0472">Membrane</keyword>
<proteinExistence type="inferred from homology"/>
<keyword evidence="5" id="KW-1185">Reference proteome</keyword>
<dbReference type="EMBL" id="JAFBEC010000016">
    <property type="protein sequence ID" value="MBM7634729.1"/>
    <property type="molecule type" value="Genomic_DNA"/>
</dbReference>
<dbReference type="PANTHER" id="PTHR22550:SF5">
    <property type="entry name" value="LEUCINE ZIPPER PROTEIN 4"/>
    <property type="match status" value="1"/>
</dbReference>
<name>A0ABS2PH06_9BACL</name>
<comment type="caution">
    <text evidence="4">The sequence shown here is derived from an EMBL/GenBank/DDBJ whole genome shotgun (WGS) entry which is preliminary data.</text>
</comment>